<accession>Q4V6S5</accession>
<organism evidence="1">
    <name type="scientific">Drosophila melanogaster</name>
    <name type="common">Fruit fly</name>
    <dbReference type="NCBI Taxonomy" id="7227"/>
    <lineage>
        <taxon>Eukaryota</taxon>
        <taxon>Metazoa</taxon>
        <taxon>Ecdysozoa</taxon>
        <taxon>Arthropoda</taxon>
        <taxon>Hexapoda</taxon>
        <taxon>Insecta</taxon>
        <taxon>Pterygota</taxon>
        <taxon>Neoptera</taxon>
        <taxon>Endopterygota</taxon>
        <taxon>Diptera</taxon>
        <taxon>Brachycera</taxon>
        <taxon>Muscomorpha</taxon>
        <taxon>Ephydroidea</taxon>
        <taxon>Drosophilidae</taxon>
        <taxon>Drosophila</taxon>
        <taxon>Sophophora</taxon>
    </lineage>
</organism>
<evidence type="ECO:0000313" key="1">
    <source>
        <dbReference type="EMBL" id="AAY54647.1"/>
    </source>
</evidence>
<dbReference type="EMBL" id="BT022231">
    <property type="protein sequence ID" value="AAY54647.1"/>
    <property type="molecule type" value="mRNA"/>
</dbReference>
<dbReference type="AlphaFoldDB" id="Q4V6S5"/>
<name>Q4V6S5_DROME</name>
<sequence length="133" mass="14815">MSSCRRRFFSSKFSAISLEMAARRSCSAKSRSSSQSRRNCWRRFLSTNSARLRSCISCVIAASSMKSRVMGLTLESSWLRLTSSRSYCNFRNSCELKKSCSLPQADITKGSLTETQTISSTPCLDFSSSAELT</sequence>
<protein>
    <submittedName>
        <fullName evidence="1">IP12465p</fullName>
    </submittedName>
</protein>
<reference evidence="1" key="1">
    <citation type="submission" date="2005-05" db="EMBL/GenBank/DDBJ databases">
        <authorList>
            <person name="Stapleton M."/>
            <person name="Carlson J."/>
            <person name="Chavez C."/>
            <person name="Frise E."/>
            <person name="George R."/>
            <person name="Pacleb J."/>
            <person name="Park S."/>
            <person name="Wan K."/>
            <person name="Yu C."/>
            <person name="Celniker S."/>
        </authorList>
    </citation>
    <scope>NUCLEOTIDE SEQUENCE</scope>
</reference>
<proteinExistence type="evidence at transcript level"/>